<evidence type="ECO:0000313" key="3">
    <source>
        <dbReference type="EMBL" id="GAH53749.1"/>
    </source>
</evidence>
<evidence type="ECO:0000259" key="2">
    <source>
        <dbReference type="PROSITE" id="PS51900"/>
    </source>
</evidence>
<dbReference type="GO" id="GO:0015074">
    <property type="term" value="P:DNA integration"/>
    <property type="evidence" value="ECO:0007669"/>
    <property type="project" value="InterPro"/>
</dbReference>
<protein>
    <recommendedName>
        <fullName evidence="2">Core-binding (CB) domain-containing protein</fullName>
    </recommendedName>
</protein>
<gene>
    <name evidence="3" type="ORF">S03H2_26720</name>
</gene>
<comment type="caution">
    <text evidence="3">The sequence shown here is derived from an EMBL/GenBank/DDBJ whole genome shotgun (WGS) entry which is preliminary data.</text>
</comment>
<dbReference type="AlphaFoldDB" id="X1HIT4"/>
<organism evidence="3">
    <name type="scientific">marine sediment metagenome</name>
    <dbReference type="NCBI Taxonomy" id="412755"/>
    <lineage>
        <taxon>unclassified sequences</taxon>
        <taxon>metagenomes</taxon>
        <taxon>ecological metagenomes</taxon>
    </lineage>
</organism>
<accession>X1HIT4</accession>
<dbReference type="EMBL" id="BARU01015624">
    <property type="protein sequence ID" value="GAH53749.1"/>
    <property type="molecule type" value="Genomic_DNA"/>
</dbReference>
<feature type="non-terminal residue" evidence="3">
    <location>
        <position position="88"/>
    </location>
</feature>
<name>X1HIT4_9ZZZZ</name>
<dbReference type="Gene3D" id="1.10.150.130">
    <property type="match status" value="1"/>
</dbReference>
<dbReference type="Pfam" id="PF02899">
    <property type="entry name" value="Phage_int_SAM_1"/>
    <property type="match status" value="1"/>
</dbReference>
<feature type="domain" description="Core-binding (CB)" evidence="2">
    <location>
        <begin position="1"/>
        <end position="71"/>
    </location>
</feature>
<proteinExistence type="predicted"/>
<dbReference type="InterPro" id="IPR004107">
    <property type="entry name" value="Integrase_SAM-like_N"/>
</dbReference>
<dbReference type="InterPro" id="IPR010998">
    <property type="entry name" value="Integrase_recombinase_N"/>
</dbReference>
<reference evidence="3" key="1">
    <citation type="journal article" date="2014" name="Front. Microbiol.">
        <title>High frequency of phylogenetically diverse reductive dehalogenase-homologous genes in deep subseafloor sedimentary metagenomes.</title>
        <authorList>
            <person name="Kawai M."/>
            <person name="Futagami T."/>
            <person name="Toyoda A."/>
            <person name="Takaki Y."/>
            <person name="Nishi S."/>
            <person name="Hori S."/>
            <person name="Arai W."/>
            <person name="Tsubouchi T."/>
            <person name="Morono Y."/>
            <person name="Uchiyama I."/>
            <person name="Ito T."/>
            <person name="Fujiyama A."/>
            <person name="Inagaki F."/>
            <person name="Takami H."/>
        </authorList>
    </citation>
    <scope>NUCLEOTIDE SEQUENCE</scope>
    <source>
        <strain evidence="3">Expedition CK06-06</strain>
    </source>
</reference>
<feature type="non-terminal residue" evidence="3">
    <location>
        <position position="1"/>
    </location>
</feature>
<dbReference type="SUPFAM" id="SSF47823">
    <property type="entry name" value="lambda integrase-like, N-terminal domain"/>
    <property type="match status" value="1"/>
</dbReference>
<dbReference type="InterPro" id="IPR044068">
    <property type="entry name" value="CB"/>
</dbReference>
<dbReference type="GO" id="GO:0003677">
    <property type="term" value="F:DNA binding"/>
    <property type="evidence" value="ECO:0007669"/>
    <property type="project" value="UniProtKB-KW"/>
</dbReference>
<dbReference type="PROSITE" id="PS51900">
    <property type="entry name" value="CB"/>
    <property type="match status" value="1"/>
</dbReference>
<sequence length="88" mass="10425">HTVRAYRDTFRLFLPFAAKHRGVKIESLRVDHLSHLLILAFLDDLELERKNTARTRNQRLAALKSLAKMIRFMYPEKRELAQKILNIP</sequence>
<evidence type="ECO:0000256" key="1">
    <source>
        <dbReference type="ARBA" id="ARBA00023125"/>
    </source>
</evidence>
<keyword evidence="1" id="KW-0238">DNA-binding</keyword>